<evidence type="ECO:0000313" key="3">
    <source>
        <dbReference type="RefSeq" id="XP_056853942.1"/>
    </source>
</evidence>
<keyword evidence="1" id="KW-1185">Reference proteome</keyword>
<dbReference type="AlphaFoldDB" id="A0A6J0N933"/>
<dbReference type="OrthoDB" id="1134575at2759"/>
<protein>
    <submittedName>
        <fullName evidence="2">Uncharacterized protein LOC108852038</fullName>
    </submittedName>
    <submittedName>
        <fullName evidence="3">Uncharacterized protein LOC130494351</fullName>
    </submittedName>
</protein>
<evidence type="ECO:0000313" key="2">
    <source>
        <dbReference type="RefSeq" id="XP_018481030.1"/>
    </source>
</evidence>
<dbReference type="RefSeq" id="XP_018481030.1">
    <property type="nucleotide sequence ID" value="XM_018625528.2"/>
</dbReference>
<reference evidence="2 3" key="2">
    <citation type="submission" date="2025-04" db="UniProtKB">
        <authorList>
            <consortium name="RefSeq"/>
        </authorList>
    </citation>
    <scope>IDENTIFICATION</scope>
    <source>
        <tissue evidence="2 3">Leaf</tissue>
    </source>
</reference>
<gene>
    <name evidence="2" type="primary">LOC108852038</name>
    <name evidence="3" type="synonym">LOC130494351</name>
</gene>
<accession>A0A6J0N933</accession>
<dbReference type="GeneID" id="108852038"/>
<evidence type="ECO:0000313" key="1">
    <source>
        <dbReference type="Proteomes" id="UP000504610"/>
    </source>
</evidence>
<name>A0A6J0N933_RAPSA</name>
<reference evidence="1" key="1">
    <citation type="journal article" date="2019" name="Database">
        <title>The radish genome database (RadishGD): an integrated information resource for radish genomics.</title>
        <authorList>
            <person name="Yu H.J."/>
            <person name="Baek S."/>
            <person name="Lee Y.J."/>
            <person name="Cho A."/>
            <person name="Mun J.H."/>
        </authorList>
    </citation>
    <scope>NUCLEOTIDE SEQUENCE [LARGE SCALE GENOMIC DNA]</scope>
    <source>
        <strain evidence="1">cv. WK10039</strain>
    </source>
</reference>
<dbReference type="Proteomes" id="UP000504610">
    <property type="component" value="Chromosome 4"/>
</dbReference>
<dbReference type="RefSeq" id="XP_056853942.1">
    <property type="nucleotide sequence ID" value="XM_056997962.1"/>
</dbReference>
<proteinExistence type="predicted"/>
<organism evidence="1 2">
    <name type="scientific">Raphanus sativus</name>
    <name type="common">Radish</name>
    <name type="synonym">Raphanus raphanistrum var. sativus</name>
    <dbReference type="NCBI Taxonomy" id="3726"/>
    <lineage>
        <taxon>Eukaryota</taxon>
        <taxon>Viridiplantae</taxon>
        <taxon>Streptophyta</taxon>
        <taxon>Embryophyta</taxon>
        <taxon>Tracheophyta</taxon>
        <taxon>Spermatophyta</taxon>
        <taxon>Magnoliopsida</taxon>
        <taxon>eudicotyledons</taxon>
        <taxon>Gunneridae</taxon>
        <taxon>Pentapetalae</taxon>
        <taxon>rosids</taxon>
        <taxon>malvids</taxon>
        <taxon>Brassicales</taxon>
        <taxon>Brassicaceae</taxon>
        <taxon>Brassiceae</taxon>
        <taxon>Raphanus</taxon>
    </lineage>
</organism>
<dbReference type="KEGG" id="rsz:130494351"/>
<dbReference type="KEGG" id="rsz:108852038"/>
<sequence>MLNLSRTLDTRDLEISYRQGFMVGSAWKDGIISSMQSRIYNWGVEPRPLFSRRFAAFVPAPTCYSRPLELNVLPDYRPTFSYYNIIYQHPPWPHATRYSNEQRFQPIMDHAVGSSATFATSEGITSSISSDFGIDPTSMNDDIVLTLAFAAEAEDRTSFTSLDFDECSTTTSMHDEIVSGSNNTVTENMTRFSSSDLDQYPTMDPTIMHNDIVSASQAGKRENKKSCISILCSWFKRCFSLTRGAKAADEV</sequence>